<dbReference type="NCBIfam" id="TIGR00055">
    <property type="entry name" value="uppS"/>
    <property type="match status" value="1"/>
</dbReference>
<keyword evidence="6" id="KW-1185">Reference proteome</keyword>
<dbReference type="Gene3D" id="3.40.1180.10">
    <property type="entry name" value="Decaprenyl diphosphate synthase-like"/>
    <property type="match status" value="1"/>
</dbReference>
<dbReference type="EC" id="2.5.1.-" evidence="4"/>
<dbReference type="GO" id="GO:0005783">
    <property type="term" value="C:endoplasmic reticulum"/>
    <property type="evidence" value="ECO:0007669"/>
    <property type="project" value="TreeGrafter"/>
</dbReference>
<dbReference type="Proteomes" id="UP000292052">
    <property type="component" value="Unassembled WGS sequence"/>
</dbReference>
<name>A0A482VQ57_ASBVE</name>
<dbReference type="InterPro" id="IPR036424">
    <property type="entry name" value="UPP_synth-like_sf"/>
</dbReference>
<dbReference type="GO" id="GO:1904423">
    <property type="term" value="C:dehydrodolichyl diphosphate synthase complex"/>
    <property type="evidence" value="ECO:0007669"/>
    <property type="project" value="TreeGrafter"/>
</dbReference>
<comment type="caution">
    <text evidence="5">The sequence shown here is derived from an EMBL/GenBank/DDBJ whole genome shotgun (WGS) entry which is preliminary data.</text>
</comment>
<evidence type="ECO:0000313" key="5">
    <source>
        <dbReference type="EMBL" id="RZC35042.1"/>
    </source>
</evidence>
<dbReference type="STRING" id="1661398.A0A482VQ57"/>
<proteinExistence type="inferred from homology"/>
<gene>
    <name evidence="5" type="ORF">BDFB_013659</name>
</gene>
<dbReference type="Pfam" id="PF01255">
    <property type="entry name" value="Prenyltransf"/>
    <property type="match status" value="1"/>
</dbReference>
<dbReference type="CDD" id="cd00475">
    <property type="entry name" value="Cis_IPPS"/>
    <property type="match status" value="1"/>
</dbReference>
<dbReference type="GO" id="GO:0016094">
    <property type="term" value="P:polyprenol biosynthetic process"/>
    <property type="evidence" value="ECO:0007669"/>
    <property type="project" value="TreeGrafter"/>
</dbReference>
<evidence type="ECO:0000256" key="3">
    <source>
        <dbReference type="ARBA" id="ARBA00047353"/>
    </source>
</evidence>
<keyword evidence="4" id="KW-0472">Membrane</keyword>
<dbReference type="GO" id="GO:0045547">
    <property type="term" value="F:ditrans,polycis-polyprenyl diphosphate synthase [(2E,6E)-farnesyl diphosphate specific] activity"/>
    <property type="evidence" value="ECO:0007669"/>
    <property type="project" value="UniProtKB-EC"/>
</dbReference>
<dbReference type="InterPro" id="IPR001441">
    <property type="entry name" value="UPP_synth-like"/>
</dbReference>
<accession>A0A482VQ57</accession>
<dbReference type="PANTHER" id="PTHR10291:SF43">
    <property type="entry name" value="DEHYDRODOLICHYL DIPHOSPHATE SYNTHASE COMPLEX SUBUNIT DHDDS"/>
    <property type="match status" value="1"/>
</dbReference>
<comment type="catalytic activity">
    <reaction evidence="3">
        <text>n isopentenyl diphosphate + (2E,6E)-farnesyl diphosphate = a di-trans,poly-cis-polyprenyl diphosphate + n diphosphate</text>
        <dbReference type="Rhea" id="RHEA:53008"/>
        <dbReference type="Rhea" id="RHEA-COMP:19494"/>
        <dbReference type="ChEBI" id="CHEBI:33019"/>
        <dbReference type="ChEBI" id="CHEBI:128769"/>
        <dbReference type="ChEBI" id="CHEBI:136960"/>
        <dbReference type="ChEBI" id="CHEBI:175763"/>
        <dbReference type="EC" id="2.5.1.87"/>
    </reaction>
</comment>
<sequence length="166" mass="19570">MSLWPQELKKTWAELQLKTKDNDEYFLNLAFAYTSRDEVANGAREIVEGVKSGAIAVEDIDEDLISDCLHTSGRPDPQVLLRTSGEVRFSDFLLWQISHSQIFFVNVFWPGITIWHLLLCVIQYQRRFHDLRKPEGRQEKSQRVQKFVDQLQKRRLAQIQDMYDQN</sequence>
<evidence type="ECO:0000313" key="6">
    <source>
        <dbReference type="Proteomes" id="UP000292052"/>
    </source>
</evidence>
<dbReference type="OrthoDB" id="4173905at2759"/>
<dbReference type="PANTHER" id="PTHR10291">
    <property type="entry name" value="DEHYDRODOLICHYL DIPHOSPHATE SYNTHASE FAMILY MEMBER"/>
    <property type="match status" value="1"/>
</dbReference>
<dbReference type="SUPFAM" id="SSF64005">
    <property type="entry name" value="Undecaprenyl diphosphate synthase"/>
    <property type="match status" value="1"/>
</dbReference>
<keyword evidence="4" id="KW-1133">Transmembrane helix</keyword>
<reference evidence="5 6" key="1">
    <citation type="submission" date="2017-03" db="EMBL/GenBank/DDBJ databases">
        <title>Genome of the blue death feigning beetle - Asbolus verrucosus.</title>
        <authorList>
            <person name="Rider S.D."/>
        </authorList>
    </citation>
    <scope>NUCLEOTIDE SEQUENCE [LARGE SCALE GENOMIC DNA]</scope>
    <source>
        <strain evidence="5">Butters</strain>
        <tissue evidence="5">Head and leg muscle</tissue>
    </source>
</reference>
<organism evidence="5 6">
    <name type="scientific">Asbolus verrucosus</name>
    <name type="common">Desert ironclad beetle</name>
    <dbReference type="NCBI Taxonomy" id="1661398"/>
    <lineage>
        <taxon>Eukaryota</taxon>
        <taxon>Metazoa</taxon>
        <taxon>Ecdysozoa</taxon>
        <taxon>Arthropoda</taxon>
        <taxon>Hexapoda</taxon>
        <taxon>Insecta</taxon>
        <taxon>Pterygota</taxon>
        <taxon>Neoptera</taxon>
        <taxon>Endopterygota</taxon>
        <taxon>Coleoptera</taxon>
        <taxon>Polyphaga</taxon>
        <taxon>Cucujiformia</taxon>
        <taxon>Tenebrionidae</taxon>
        <taxon>Pimeliinae</taxon>
        <taxon>Asbolus</taxon>
    </lineage>
</organism>
<feature type="transmembrane region" description="Helical" evidence="4">
    <location>
        <begin position="102"/>
        <end position="124"/>
    </location>
</feature>
<keyword evidence="2 4" id="KW-0808">Transferase</keyword>
<evidence type="ECO:0000256" key="1">
    <source>
        <dbReference type="ARBA" id="ARBA00005432"/>
    </source>
</evidence>
<comment type="similarity">
    <text evidence="1 4">Belongs to the UPP synthase family.</text>
</comment>
<dbReference type="AlphaFoldDB" id="A0A482VQ57"/>
<evidence type="ECO:0000256" key="2">
    <source>
        <dbReference type="ARBA" id="ARBA00022679"/>
    </source>
</evidence>
<keyword evidence="4" id="KW-0812">Transmembrane</keyword>
<evidence type="ECO:0000256" key="4">
    <source>
        <dbReference type="RuleBase" id="RU363018"/>
    </source>
</evidence>
<dbReference type="EMBL" id="QDEB01074628">
    <property type="protein sequence ID" value="RZC35042.1"/>
    <property type="molecule type" value="Genomic_DNA"/>
</dbReference>
<protein>
    <recommendedName>
        <fullName evidence="4">Alkyl transferase</fullName>
        <ecNumber evidence="4">2.5.1.-</ecNumber>
    </recommendedName>
</protein>